<evidence type="ECO:0008006" key="3">
    <source>
        <dbReference type="Google" id="ProtNLM"/>
    </source>
</evidence>
<dbReference type="Proteomes" id="UP000054321">
    <property type="component" value="Unassembled WGS sequence"/>
</dbReference>
<proteinExistence type="predicted"/>
<reference evidence="2" key="2">
    <citation type="submission" date="2015-01" db="EMBL/GenBank/DDBJ databases">
        <title>Evolutionary Origins and Diversification of the Mycorrhizal Mutualists.</title>
        <authorList>
            <consortium name="DOE Joint Genome Institute"/>
            <consortium name="Mycorrhizal Genomics Consortium"/>
            <person name="Kohler A."/>
            <person name="Kuo A."/>
            <person name="Nagy L.G."/>
            <person name="Floudas D."/>
            <person name="Copeland A."/>
            <person name="Barry K.W."/>
            <person name="Cichocki N."/>
            <person name="Veneault-Fourrey C."/>
            <person name="LaButti K."/>
            <person name="Lindquist E.A."/>
            <person name="Lipzen A."/>
            <person name="Lundell T."/>
            <person name="Morin E."/>
            <person name="Murat C."/>
            <person name="Riley R."/>
            <person name="Ohm R."/>
            <person name="Sun H."/>
            <person name="Tunlid A."/>
            <person name="Henrissat B."/>
            <person name="Grigoriev I.V."/>
            <person name="Hibbett D.S."/>
            <person name="Martin F."/>
        </authorList>
    </citation>
    <scope>NUCLEOTIDE SEQUENCE [LARGE SCALE GENOMIC DNA]</scope>
    <source>
        <strain evidence="2">Zn</strain>
    </source>
</reference>
<sequence length="447" mass="50495">MAAIGPLDRRTCEGGPPCRYCIKKKQKCVPQATPTKTDVVFVNISTEPTRSTTRSAMIRPSMPEICPKMREDNLSLFINNFFSNFLARNDFGVGWDHSTMIYQFQKSPSLYHASIAVGALDMSRRLSSFSSIQAKDAVMGSIMAYAASLTQLHTEIESENLGRSDITLWTTLLLGLFELMRDKTGDGFVKHLSGTSSLLRLRGPEAHISGPGRSFFLTVRVFEICRSLIYSEPTFLCHPEWISLMMEIKREDINNTLHPKERLLDLMTECSSLSHRVRSLIRPASTDTIIDPKSSLVELAAEGLLIRSALDNWYIDFMKWSTDFDTLEQNFQSILAIIYFHAISIYLSGIFDYHSQFNDMPTPALSQPVIQGHVNMILTKTTIAMKTTNLSPLLFFFPLRVAGARVTSILEAGFILELLQEISNRSFPVAEAFTEDLKNLWQWKCIC</sequence>
<dbReference type="EMBL" id="KN832871">
    <property type="protein sequence ID" value="KIN06342.1"/>
    <property type="molecule type" value="Genomic_DNA"/>
</dbReference>
<dbReference type="PANTHER" id="PTHR38111:SF2">
    <property type="entry name" value="FINGER DOMAIN PROTEIN, PUTATIVE (AFU_ORTHOLOGUE AFUA_1G01560)-RELATED"/>
    <property type="match status" value="1"/>
</dbReference>
<organism evidence="1 2">
    <name type="scientific">Oidiodendron maius (strain Zn)</name>
    <dbReference type="NCBI Taxonomy" id="913774"/>
    <lineage>
        <taxon>Eukaryota</taxon>
        <taxon>Fungi</taxon>
        <taxon>Dikarya</taxon>
        <taxon>Ascomycota</taxon>
        <taxon>Pezizomycotina</taxon>
        <taxon>Leotiomycetes</taxon>
        <taxon>Leotiomycetes incertae sedis</taxon>
        <taxon>Myxotrichaceae</taxon>
        <taxon>Oidiodendron</taxon>
    </lineage>
</organism>
<dbReference type="PANTHER" id="PTHR38111">
    <property type="entry name" value="ZN(2)-C6 FUNGAL-TYPE DOMAIN-CONTAINING PROTEIN-RELATED"/>
    <property type="match status" value="1"/>
</dbReference>
<dbReference type="OrthoDB" id="194358at2759"/>
<dbReference type="InterPro" id="IPR053178">
    <property type="entry name" value="Osmoadaptation_assoc"/>
</dbReference>
<dbReference type="Pfam" id="PF11951">
    <property type="entry name" value="Fungal_trans_2"/>
    <property type="match status" value="1"/>
</dbReference>
<dbReference type="HOGENOM" id="CLU_044233_0_0_1"/>
<keyword evidence="2" id="KW-1185">Reference proteome</keyword>
<evidence type="ECO:0000313" key="2">
    <source>
        <dbReference type="Proteomes" id="UP000054321"/>
    </source>
</evidence>
<evidence type="ECO:0000313" key="1">
    <source>
        <dbReference type="EMBL" id="KIN06342.1"/>
    </source>
</evidence>
<protein>
    <recommendedName>
        <fullName evidence="3">Zn(2)-C6 fungal-type domain-containing protein</fullName>
    </recommendedName>
</protein>
<accession>A0A0C3HVS1</accession>
<dbReference type="AlphaFoldDB" id="A0A0C3HVS1"/>
<name>A0A0C3HVS1_OIDMZ</name>
<gene>
    <name evidence="1" type="ORF">OIDMADRAFT_176424</name>
</gene>
<dbReference type="InterPro" id="IPR021858">
    <property type="entry name" value="Fun_TF"/>
</dbReference>
<reference evidence="1 2" key="1">
    <citation type="submission" date="2014-04" db="EMBL/GenBank/DDBJ databases">
        <authorList>
            <consortium name="DOE Joint Genome Institute"/>
            <person name="Kuo A."/>
            <person name="Martino E."/>
            <person name="Perotto S."/>
            <person name="Kohler A."/>
            <person name="Nagy L.G."/>
            <person name="Floudas D."/>
            <person name="Copeland A."/>
            <person name="Barry K.W."/>
            <person name="Cichocki N."/>
            <person name="Veneault-Fourrey C."/>
            <person name="LaButti K."/>
            <person name="Lindquist E.A."/>
            <person name="Lipzen A."/>
            <person name="Lundell T."/>
            <person name="Morin E."/>
            <person name="Murat C."/>
            <person name="Sun H."/>
            <person name="Tunlid A."/>
            <person name="Henrissat B."/>
            <person name="Grigoriev I.V."/>
            <person name="Hibbett D.S."/>
            <person name="Martin F."/>
            <person name="Nordberg H.P."/>
            <person name="Cantor M.N."/>
            <person name="Hua S.X."/>
        </authorList>
    </citation>
    <scope>NUCLEOTIDE SEQUENCE [LARGE SCALE GENOMIC DNA]</scope>
    <source>
        <strain evidence="1 2">Zn</strain>
    </source>
</reference>
<dbReference type="InParanoid" id="A0A0C3HVS1"/>